<evidence type="ECO:0000256" key="1">
    <source>
        <dbReference type="ARBA" id="ARBA00022679"/>
    </source>
</evidence>
<reference evidence="3 4" key="1">
    <citation type="journal article" date="2019" name="Nat. Microbiol.">
        <title>Mediterranean grassland soil C-N compound turnover is dependent on rainfall and depth, and is mediated by genomically divergent microorganisms.</title>
        <authorList>
            <person name="Diamond S."/>
            <person name="Andeer P.F."/>
            <person name="Li Z."/>
            <person name="Crits-Christoph A."/>
            <person name="Burstein D."/>
            <person name="Anantharaman K."/>
            <person name="Lane K.R."/>
            <person name="Thomas B.C."/>
            <person name="Pan C."/>
            <person name="Northen T.R."/>
            <person name="Banfield J.F."/>
        </authorList>
    </citation>
    <scope>NUCLEOTIDE SEQUENCE [LARGE SCALE GENOMIC DNA]</scope>
    <source>
        <strain evidence="3">WS_10</strain>
    </source>
</reference>
<gene>
    <name evidence="3" type="ORF">E6K80_07450</name>
</gene>
<proteinExistence type="predicted"/>
<feature type="domain" description="Pyruvate carboxyltransferase" evidence="2">
    <location>
        <begin position="1"/>
        <end position="150"/>
    </location>
</feature>
<dbReference type="InterPro" id="IPR013785">
    <property type="entry name" value="Aldolase_TIM"/>
</dbReference>
<dbReference type="InterPro" id="IPR000891">
    <property type="entry name" value="PYR_CT"/>
</dbReference>
<dbReference type="GO" id="GO:0016740">
    <property type="term" value="F:transferase activity"/>
    <property type="evidence" value="ECO:0007669"/>
    <property type="project" value="UniProtKB-KW"/>
</dbReference>
<dbReference type="Pfam" id="PF00682">
    <property type="entry name" value="HMGL-like"/>
    <property type="match status" value="1"/>
</dbReference>
<dbReference type="AlphaFoldDB" id="A0A538U4F5"/>
<evidence type="ECO:0000259" key="2">
    <source>
        <dbReference type="PROSITE" id="PS50991"/>
    </source>
</evidence>
<dbReference type="PROSITE" id="PS50991">
    <property type="entry name" value="PYR_CT"/>
    <property type="match status" value="1"/>
</dbReference>
<comment type="caution">
    <text evidence="3">The sequence shown here is derived from an EMBL/GenBank/DDBJ whole genome shotgun (WGS) entry which is preliminary data.</text>
</comment>
<organism evidence="3 4">
    <name type="scientific">Eiseniibacteriota bacterium</name>
    <dbReference type="NCBI Taxonomy" id="2212470"/>
    <lineage>
        <taxon>Bacteria</taxon>
        <taxon>Candidatus Eiseniibacteriota</taxon>
    </lineage>
</organism>
<accession>A0A538U4F5</accession>
<sequence>MHLLRHTDEAVTFAVSHGLDVMYVTEDTVRARPEQLRQLFLAAIRCGAKRLCLCDTVGHATPTGAANLVRFALEVVRESGADVGLDWHGHSDRGLAVINTIAAIRAGATRVHGCAIGIGERVGNTPMDQLLVNLELLGWIDNDLTALPEYCEIVARTTGVPVPPNYPVVGRDAFRTGTGVHAAAVIKAFKKGEDWLADRVYSGVPASLVGRRQEIDVGPMSGESNVVYWLQSRGIEATPERIKA</sequence>
<name>A0A538U4F5_UNCEI</name>
<protein>
    <submittedName>
        <fullName evidence="3">2-isopropylmalate synthase</fullName>
    </submittedName>
</protein>
<evidence type="ECO:0000313" key="3">
    <source>
        <dbReference type="EMBL" id="TMQ70780.1"/>
    </source>
</evidence>
<dbReference type="PANTHER" id="PTHR42880:SF1">
    <property type="entry name" value="ISOPROPYLMALATE_HOMOCITRATE_CITRAMALATE SYNTHASE FAMILY PROTEIN"/>
    <property type="match status" value="1"/>
</dbReference>
<keyword evidence="1" id="KW-0808">Transferase</keyword>
<feature type="non-terminal residue" evidence="3">
    <location>
        <position position="244"/>
    </location>
</feature>
<dbReference type="SUPFAM" id="SSF51569">
    <property type="entry name" value="Aldolase"/>
    <property type="match status" value="1"/>
</dbReference>
<dbReference type="Gene3D" id="3.20.20.70">
    <property type="entry name" value="Aldolase class I"/>
    <property type="match status" value="1"/>
</dbReference>
<dbReference type="EMBL" id="VBPA01000179">
    <property type="protein sequence ID" value="TMQ70780.1"/>
    <property type="molecule type" value="Genomic_DNA"/>
</dbReference>
<evidence type="ECO:0000313" key="4">
    <source>
        <dbReference type="Proteomes" id="UP000319836"/>
    </source>
</evidence>
<dbReference type="PANTHER" id="PTHR42880">
    <property type="entry name" value="HOMOCITRATE SYNTHASE"/>
    <property type="match status" value="1"/>
</dbReference>
<dbReference type="Proteomes" id="UP000319836">
    <property type="component" value="Unassembled WGS sequence"/>
</dbReference>